<protein>
    <submittedName>
        <fullName evidence="1">Uncharacterized protein</fullName>
    </submittedName>
</protein>
<proteinExistence type="predicted"/>
<gene>
    <name evidence="1" type="ORF">TM49_17280</name>
</gene>
<dbReference type="HOGENOM" id="CLU_975929_0_0_5"/>
<dbReference type="KEGG" id="mey:TM49_17280"/>
<evidence type="ECO:0000313" key="2">
    <source>
        <dbReference type="Proteomes" id="UP000032611"/>
    </source>
</evidence>
<sequence length="285" mass="30420">MTQHNNVTIDPTVTNGSQLAANINSWRTATLSLHSGVERPTYATGGTMWISTASKPWKLFVFDGAADVAIGEVDPDGHGFLSAGGTAFTNDLMTAGDAADARGKLGAYATNGGTLTGFVRVLFDGATLASFQASGQYDARIEFRSNNGGNSYVEVGQRNNGDGFIWSRGMEYSFRSNGDLAAGAGWTIHSDGNVSGSVWNNWGRSDAYSAINDRIESRASAYANSRAAAGARVQHDSGTYEIGTVQTTGNTVDCPDGMFITGLRCQNYDWAVREIYVRAKYARNQ</sequence>
<reference evidence="1 2" key="1">
    <citation type="journal article" date="2015" name="Genome Announc.">
        <title>Complete genome sequence of Martelella endophytica YC6887, which has antifungal activity associated with a halophyte.</title>
        <authorList>
            <person name="Khan A."/>
            <person name="Khan H."/>
            <person name="Chung E.J."/>
            <person name="Hossain M.T."/>
            <person name="Chung Y.R."/>
        </authorList>
    </citation>
    <scope>NUCLEOTIDE SEQUENCE [LARGE SCALE GENOMIC DNA]</scope>
    <source>
        <strain evidence="1">YC6887</strain>
    </source>
</reference>
<dbReference type="STRING" id="1486262.TM49_17280"/>
<evidence type="ECO:0000313" key="1">
    <source>
        <dbReference type="EMBL" id="AJY47034.1"/>
    </source>
</evidence>
<dbReference type="PATRIC" id="fig|1486262.3.peg.3575"/>
<accession>A0A0D5LS64</accession>
<name>A0A0D5LS64_MAREN</name>
<dbReference type="OrthoDB" id="7913455at2"/>
<organism evidence="1 2">
    <name type="scientific">Martelella endophytica</name>
    <dbReference type="NCBI Taxonomy" id="1486262"/>
    <lineage>
        <taxon>Bacteria</taxon>
        <taxon>Pseudomonadati</taxon>
        <taxon>Pseudomonadota</taxon>
        <taxon>Alphaproteobacteria</taxon>
        <taxon>Hyphomicrobiales</taxon>
        <taxon>Aurantimonadaceae</taxon>
        <taxon>Martelella</taxon>
    </lineage>
</organism>
<dbReference type="AlphaFoldDB" id="A0A0D5LS64"/>
<dbReference type="Proteomes" id="UP000032611">
    <property type="component" value="Chromosome"/>
</dbReference>
<dbReference type="EMBL" id="CP010803">
    <property type="protein sequence ID" value="AJY47034.1"/>
    <property type="molecule type" value="Genomic_DNA"/>
</dbReference>
<dbReference type="RefSeq" id="WP_045683094.1">
    <property type="nucleotide sequence ID" value="NZ_CP010803.1"/>
</dbReference>
<keyword evidence="2" id="KW-1185">Reference proteome</keyword>